<accession>A0A4U0TM84</accession>
<organism evidence="1 2">
    <name type="scientific">Friedmanniomyces endolithicus</name>
    <dbReference type="NCBI Taxonomy" id="329885"/>
    <lineage>
        <taxon>Eukaryota</taxon>
        <taxon>Fungi</taxon>
        <taxon>Dikarya</taxon>
        <taxon>Ascomycota</taxon>
        <taxon>Pezizomycotina</taxon>
        <taxon>Dothideomycetes</taxon>
        <taxon>Dothideomycetidae</taxon>
        <taxon>Mycosphaerellales</taxon>
        <taxon>Teratosphaeriaceae</taxon>
        <taxon>Friedmanniomyces</taxon>
    </lineage>
</organism>
<protein>
    <submittedName>
        <fullName evidence="1">Uncharacterized protein</fullName>
    </submittedName>
</protein>
<name>A0A4U0TM84_9PEZI</name>
<evidence type="ECO:0000313" key="2">
    <source>
        <dbReference type="Proteomes" id="UP000310066"/>
    </source>
</evidence>
<feature type="non-terminal residue" evidence="1">
    <location>
        <position position="66"/>
    </location>
</feature>
<evidence type="ECO:0000313" key="1">
    <source>
        <dbReference type="EMBL" id="TKA22815.1"/>
    </source>
</evidence>
<reference evidence="1 2" key="1">
    <citation type="submission" date="2017-03" db="EMBL/GenBank/DDBJ databases">
        <title>Genomes of endolithic fungi from Antarctica.</title>
        <authorList>
            <person name="Coleine C."/>
            <person name="Masonjones S."/>
            <person name="Stajich J.E."/>
        </authorList>
    </citation>
    <scope>NUCLEOTIDE SEQUENCE [LARGE SCALE GENOMIC DNA]</scope>
    <source>
        <strain evidence="1 2">CCFEE 5311</strain>
    </source>
</reference>
<dbReference type="Proteomes" id="UP000310066">
    <property type="component" value="Unassembled WGS sequence"/>
</dbReference>
<dbReference type="EMBL" id="NAJP01000255">
    <property type="protein sequence ID" value="TKA22815.1"/>
    <property type="molecule type" value="Genomic_DNA"/>
</dbReference>
<sequence>MDGGLQGRIELLIAEPDPRIWMCRYQGFLEPIEKPSGSASELIHAGATLRWLNFEQLAVEIDLEWL</sequence>
<comment type="caution">
    <text evidence="1">The sequence shown here is derived from an EMBL/GenBank/DDBJ whole genome shotgun (WGS) entry which is preliminary data.</text>
</comment>
<dbReference type="AlphaFoldDB" id="A0A4U0TM84"/>
<proteinExistence type="predicted"/>
<gene>
    <name evidence="1" type="ORF">B0A54_18062</name>
</gene>